<sequence length="1552" mass="169841">MAEVSANFSKLPEDVRERLAELDLELSEGDITPKGYEKKKSKLLAPYLPQRQPPVALGLYNFSFLDIRQEAVQQALSAMQGKPKPSVPMPSKRTSVMARSPDAEAQHDSLSSSDESSSVINEGDTANNTPEHERLSQTSLPVSNSEERGNPEFILDPNPHKVPNGDPKGGKLVHETKVDQPTEQMGEIRELADVMQNFQPYVNIPPDLTNNTPVGPRISSDRVKYGHSHAGSVRNTLLFFFSSTVTGKWKVSTKIQQLLNTLKRPKRRPLPEFYIDDETDLEIAANPKDPNAPKPEGHTMTPAAGDQLVVPSGLPRNLEAALQRYGSASYKAPAATVLDAGNKLSTSLTYGKLLSRSQKISFALLNRGKGELVLKPGDRVALVYPNTDPLSFICSFYGCLQAGIVPVPIEVPITRRDAGAQQIGFLLGSCGVSVALTSEACLKGLPKSSSGDVCSFRGWPPLNWFPTDHLPKPPKDWLPPPRLTDDTPAYIEYVTDKDGSVMGVTVTRTAMLQHCRALTAACNYTEGEVMVGVLDFKREVGLWHAIMCSVFNGMHVIFIPYALMKINPASWMQMITKFKASVALVKSRDLHWGLLATKDHRDVNLSSLRMLLVADGANPWSLSSCDQFLTAFQSKGLKVESICPCASSCEALTVSIRRPNRTGVNATGRGVLSMSGLSYGVVRVDQENSLTSLTLQDCGQVLPAAVVVVVKMDGQPYLCKTDEVGEICVNSGNTGSQYWGLQGLTNHVFKVQPLCPEMNKPISDAAFVRSGLLGFLGPGGLVFICGSRDGLMQVTGRKHNTDDIIATVLAVEPMKFIYRGRIGVFSIKVLRDERICVIAEQRPDCSEEESFQWMSRVLQAVDSIHQVGIYCLALVPPNHLPKTPLGGIHLSETKRRFLEGTLHPANLLMCPHTCVTNLPKPREVHPDIGPASVMVGNIVQGNRLASAQGRDLTLTEDDSDKAKKCQFISEILRWRAQTSPDHNLFTLLNSKSTVSGVLTCSQLHKRAERIGTFLMERGKVNTGDHVALIYPPGIDLICALYGCLYVGTVPVTIRPPHPQNLQTTLPTVRMIVDVSKSVLILSTQNVMKLLRSKEASNVVDIKSWPPTLDTEDLPKKKLTAIYRAPTAEMLAYLDFSVSTTGMLAGIKMSHSAVTSLCKAMKLQCELYQSRDVALCLDPYCGLGFALWCFSSIYSGHHSILVPPSEVEVNPSLWLMAVSQFKVRDTFCSYGVMELCTKGLGNAIPQLKQKGVNLNCVRTCVVVAEERPRIALANSFSRLFSGLGLSPRAVSTSFGCRVNIAICLQGASSPDPTLVYVDVRALRNDRVTLVEKGAPHSICLMESGKLNPGVKVIIANPETKGHCGDSHLGEIWIQSPFNASGYFTIFGEESNYSDHFNAHLVTGNTSEVYARTGYLGFLRRTESIQADGGLHDAVFVVGALDETIVLRGMRYHPIDVENTILRCHKKIAECAVFTWTNLLVVVVELDGNETEALDLVPVVTNAVLEEHHLIVGVVVVVDPGVIPINSRGEKQRMHLRDGFLADQLDPIYVAYNM</sequence>
<feature type="region of interest" description="Disordered" evidence="2">
    <location>
        <begin position="76"/>
        <end position="171"/>
    </location>
</feature>
<dbReference type="Pfam" id="PF00501">
    <property type="entry name" value="AMP-binding"/>
    <property type="match status" value="2"/>
</dbReference>
<proteinExistence type="inferred from homology"/>
<evidence type="ECO:0000313" key="4">
    <source>
        <dbReference type="EMBL" id="CAD7241332.1"/>
    </source>
</evidence>
<evidence type="ECO:0000256" key="1">
    <source>
        <dbReference type="ARBA" id="ARBA00007735"/>
    </source>
</evidence>
<dbReference type="Proteomes" id="UP000677054">
    <property type="component" value="Unassembled WGS sequence"/>
</dbReference>
<dbReference type="SMART" id="SM01137">
    <property type="entry name" value="DMAP_binding"/>
    <property type="match status" value="1"/>
</dbReference>
<dbReference type="PANTHER" id="PTHR22754">
    <property type="entry name" value="DISCO-INTERACTING PROTEIN 2 DIP2 -RELATED"/>
    <property type="match status" value="1"/>
</dbReference>
<dbReference type="EMBL" id="CAJPEV010000123">
    <property type="protein sequence ID" value="CAG0880968.1"/>
    <property type="molecule type" value="Genomic_DNA"/>
</dbReference>
<keyword evidence="5" id="KW-1185">Reference proteome</keyword>
<dbReference type="SUPFAM" id="SSF56801">
    <property type="entry name" value="Acetyl-CoA synthetase-like"/>
    <property type="match status" value="2"/>
</dbReference>
<dbReference type="Pfam" id="PF06464">
    <property type="entry name" value="DMAP_binding"/>
    <property type="match status" value="1"/>
</dbReference>
<organism evidence="4">
    <name type="scientific">Darwinula stevensoni</name>
    <dbReference type="NCBI Taxonomy" id="69355"/>
    <lineage>
        <taxon>Eukaryota</taxon>
        <taxon>Metazoa</taxon>
        <taxon>Ecdysozoa</taxon>
        <taxon>Arthropoda</taxon>
        <taxon>Crustacea</taxon>
        <taxon>Oligostraca</taxon>
        <taxon>Ostracoda</taxon>
        <taxon>Podocopa</taxon>
        <taxon>Podocopida</taxon>
        <taxon>Darwinulocopina</taxon>
        <taxon>Darwinuloidea</taxon>
        <taxon>Darwinulidae</taxon>
        <taxon>Darwinula</taxon>
    </lineage>
</organism>
<evidence type="ECO:0000259" key="3">
    <source>
        <dbReference type="PROSITE" id="PS51912"/>
    </source>
</evidence>
<comment type="similarity">
    <text evidence="1">Belongs to the DIP2 family.</text>
</comment>
<reference evidence="4" key="1">
    <citation type="submission" date="2020-11" db="EMBL/GenBank/DDBJ databases">
        <authorList>
            <person name="Tran Van P."/>
        </authorList>
    </citation>
    <scope>NUCLEOTIDE SEQUENCE</scope>
</reference>
<dbReference type="CDD" id="cd05905">
    <property type="entry name" value="Dip2"/>
    <property type="match status" value="2"/>
</dbReference>
<dbReference type="PANTHER" id="PTHR22754:SF32">
    <property type="entry name" value="DISCO-INTERACTING PROTEIN 2"/>
    <property type="match status" value="1"/>
</dbReference>
<dbReference type="FunFam" id="3.30.300.30:FF:000001">
    <property type="entry name" value="DIP2 disco-interacting protein 2 homolog C"/>
    <property type="match status" value="1"/>
</dbReference>
<dbReference type="Gene3D" id="3.30.300.30">
    <property type="match status" value="2"/>
</dbReference>
<dbReference type="EMBL" id="LR899640">
    <property type="protein sequence ID" value="CAD7241332.1"/>
    <property type="molecule type" value="Genomic_DNA"/>
</dbReference>
<dbReference type="InterPro" id="IPR045851">
    <property type="entry name" value="AMP-bd_C_sf"/>
</dbReference>
<dbReference type="OrthoDB" id="69964at2759"/>
<dbReference type="InterPro" id="IPR000873">
    <property type="entry name" value="AMP-dep_synth/lig_dom"/>
</dbReference>
<dbReference type="InterPro" id="IPR010506">
    <property type="entry name" value="DMAP1-bd"/>
</dbReference>
<protein>
    <recommendedName>
        <fullName evidence="3">DMAP1-binding domain-containing protein</fullName>
    </recommendedName>
</protein>
<dbReference type="Gene3D" id="3.40.50.12780">
    <property type="entry name" value="N-terminal domain of ligase-like"/>
    <property type="match status" value="2"/>
</dbReference>
<evidence type="ECO:0000256" key="2">
    <source>
        <dbReference type="SAM" id="MobiDB-lite"/>
    </source>
</evidence>
<dbReference type="PROSITE" id="PS51912">
    <property type="entry name" value="DMAP1_BIND"/>
    <property type="match status" value="1"/>
</dbReference>
<evidence type="ECO:0000313" key="5">
    <source>
        <dbReference type="Proteomes" id="UP000677054"/>
    </source>
</evidence>
<dbReference type="InterPro" id="IPR025110">
    <property type="entry name" value="AMP-bd_C"/>
</dbReference>
<feature type="compositionally biased region" description="Low complexity" evidence="2">
    <location>
        <begin position="108"/>
        <end position="118"/>
    </location>
</feature>
<dbReference type="Pfam" id="PF23024">
    <property type="entry name" value="AMP-dom_DIP2-like"/>
    <property type="match status" value="1"/>
</dbReference>
<dbReference type="InterPro" id="IPR037337">
    <property type="entry name" value="Dip2-like_dom"/>
</dbReference>
<feature type="domain" description="DMAP1-binding" evidence="3">
    <location>
        <begin position="7"/>
        <end position="141"/>
    </location>
</feature>
<dbReference type="InterPro" id="IPR042099">
    <property type="entry name" value="ANL_N_sf"/>
</dbReference>
<gene>
    <name evidence="4" type="ORF">DSTB1V02_LOCUS1326</name>
</gene>
<accession>A0A7R9A0F2</accession>
<name>A0A7R9A0F2_9CRUS</name>